<evidence type="ECO:0000259" key="2">
    <source>
        <dbReference type="Pfam" id="PF01548"/>
    </source>
</evidence>
<keyword evidence="1" id="KW-0175">Coiled coil</keyword>
<dbReference type="GO" id="GO:0006313">
    <property type="term" value="P:DNA transposition"/>
    <property type="evidence" value="ECO:0007669"/>
    <property type="project" value="InterPro"/>
</dbReference>
<dbReference type="PANTHER" id="PTHR33055:SF13">
    <property type="entry name" value="TRANSPOSASE"/>
    <property type="match status" value="1"/>
</dbReference>
<dbReference type="EMBL" id="JAIRBA010000025">
    <property type="protein sequence ID" value="MCG2419793.1"/>
    <property type="molecule type" value="Genomic_DNA"/>
</dbReference>
<comment type="caution">
    <text evidence="4">The sequence shown here is derived from an EMBL/GenBank/DDBJ whole genome shotgun (WGS) entry which is preliminary data.</text>
</comment>
<gene>
    <name evidence="4" type="ORF">K8089_12245</name>
</gene>
<dbReference type="NCBIfam" id="NF033542">
    <property type="entry name" value="transpos_IS110"/>
    <property type="match status" value="1"/>
</dbReference>
<sequence length="441" mass="49992">MAKIINYDTAGIDVSSRDHYVAVPEGRTKDAVRRFGCFTRDLHELARFLKACGIKSVAMESTGVYWYHLYTVLLDYGLEVYLVNARHVKNVPGRKSDVSDARWLQQLHSFGLLNGCFQPDNLTRELRNYVRQRKTLVRQMTTEVQRMQKALEQMNIKLNNVVSDLQGKTGIAIIAAILGGERNPGELAKLRDRRIKASKEVFLKSLEGTWRAEHLFNLELAWEQYHFLDQQLVRCDNASEAAMRRMEDSAVPNREIKHGQKYRSKPKFNAAQSLYQALGVDVTEIFGLSSTTALTVFSETGPALKEKFPTQKQFLSWLNVVPNNKITGGKVISSKVGKKKNRAGQAFREAANGLWNAKNELGDYLRSKKSRTGAGSAVVATAKKLAAIYYVMVTEKIDFKPQLLKNKNEEYLRIKLKKLENAIMKTKSLLDNNQNVTTVVR</sequence>
<keyword evidence="5" id="KW-1185">Reference proteome</keyword>
<dbReference type="RefSeq" id="WP_237603578.1">
    <property type="nucleotide sequence ID" value="NZ_JAIRBA010000025.1"/>
</dbReference>
<feature type="domain" description="Transposase IS116/IS110/IS902 C-terminal" evidence="3">
    <location>
        <begin position="283"/>
        <end position="342"/>
    </location>
</feature>
<dbReference type="Proteomes" id="UP001139461">
    <property type="component" value="Unassembled WGS sequence"/>
</dbReference>
<dbReference type="Pfam" id="PF02371">
    <property type="entry name" value="Transposase_20"/>
    <property type="match status" value="1"/>
</dbReference>
<name>A0A9X1U3Q4_9FLAO</name>
<feature type="coiled-coil region" evidence="1">
    <location>
        <begin position="137"/>
        <end position="164"/>
    </location>
</feature>
<dbReference type="InterPro" id="IPR002525">
    <property type="entry name" value="Transp_IS110-like_N"/>
</dbReference>
<dbReference type="InterPro" id="IPR003346">
    <property type="entry name" value="Transposase_20"/>
</dbReference>
<feature type="domain" description="Transposase IS110-like N-terminal" evidence="2">
    <location>
        <begin position="10"/>
        <end position="155"/>
    </location>
</feature>
<evidence type="ECO:0000313" key="4">
    <source>
        <dbReference type="EMBL" id="MCG2419793.1"/>
    </source>
</evidence>
<protein>
    <submittedName>
        <fullName evidence="4">IS110 family transposase</fullName>
    </submittedName>
</protein>
<reference evidence="4" key="1">
    <citation type="submission" date="2021-09" db="EMBL/GenBank/DDBJ databases">
        <title>Genome of Aequorivita sp. strain F47161.</title>
        <authorList>
            <person name="Wang Y."/>
        </authorList>
    </citation>
    <scope>NUCLEOTIDE SEQUENCE</scope>
    <source>
        <strain evidence="4">F47161</strain>
    </source>
</reference>
<evidence type="ECO:0000256" key="1">
    <source>
        <dbReference type="SAM" id="Coils"/>
    </source>
</evidence>
<dbReference type="GO" id="GO:0004803">
    <property type="term" value="F:transposase activity"/>
    <property type="evidence" value="ECO:0007669"/>
    <property type="project" value="InterPro"/>
</dbReference>
<dbReference type="AlphaFoldDB" id="A0A9X1U3Q4"/>
<accession>A0A9X1U3Q4</accession>
<proteinExistence type="predicted"/>
<organism evidence="4 5">
    <name type="scientific">Aequorivita vitellina</name>
    <dbReference type="NCBI Taxonomy" id="2874475"/>
    <lineage>
        <taxon>Bacteria</taxon>
        <taxon>Pseudomonadati</taxon>
        <taxon>Bacteroidota</taxon>
        <taxon>Flavobacteriia</taxon>
        <taxon>Flavobacteriales</taxon>
        <taxon>Flavobacteriaceae</taxon>
        <taxon>Aequorivita</taxon>
    </lineage>
</organism>
<evidence type="ECO:0000313" key="5">
    <source>
        <dbReference type="Proteomes" id="UP001139461"/>
    </source>
</evidence>
<dbReference type="Pfam" id="PF01548">
    <property type="entry name" value="DEDD_Tnp_IS110"/>
    <property type="match status" value="1"/>
</dbReference>
<dbReference type="PANTHER" id="PTHR33055">
    <property type="entry name" value="TRANSPOSASE FOR INSERTION SEQUENCE ELEMENT IS1111A"/>
    <property type="match status" value="1"/>
</dbReference>
<dbReference type="InterPro" id="IPR047650">
    <property type="entry name" value="Transpos_IS110"/>
</dbReference>
<evidence type="ECO:0000259" key="3">
    <source>
        <dbReference type="Pfam" id="PF02371"/>
    </source>
</evidence>
<dbReference type="GO" id="GO:0003677">
    <property type="term" value="F:DNA binding"/>
    <property type="evidence" value="ECO:0007669"/>
    <property type="project" value="InterPro"/>
</dbReference>